<comment type="caution">
    <text evidence="2">The sequence shown here is derived from an EMBL/GenBank/DDBJ whole genome shotgun (WGS) entry which is preliminary data.</text>
</comment>
<evidence type="ECO:0000256" key="1">
    <source>
        <dbReference type="SAM" id="MobiDB-lite"/>
    </source>
</evidence>
<evidence type="ECO:0000313" key="3">
    <source>
        <dbReference type="Proteomes" id="UP000789508"/>
    </source>
</evidence>
<dbReference type="AlphaFoldDB" id="A0A9N9AFN9"/>
<dbReference type="Gene3D" id="2.30.30.100">
    <property type="match status" value="1"/>
</dbReference>
<dbReference type="Proteomes" id="UP000789508">
    <property type="component" value="Unassembled WGS sequence"/>
</dbReference>
<proteinExistence type="predicted"/>
<organism evidence="2 3">
    <name type="scientific">Ambispora leptoticha</name>
    <dbReference type="NCBI Taxonomy" id="144679"/>
    <lineage>
        <taxon>Eukaryota</taxon>
        <taxon>Fungi</taxon>
        <taxon>Fungi incertae sedis</taxon>
        <taxon>Mucoromycota</taxon>
        <taxon>Glomeromycotina</taxon>
        <taxon>Glomeromycetes</taxon>
        <taxon>Archaeosporales</taxon>
        <taxon>Ambisporaceae</taxon>
        <taxon>Ambispora</taxon>
    </lineage>
</organism>
<feature type="compositionally biased region" description="Basic and acidic residues" evidence="1">
    <location>
        <begin position="15"/>
        <end position="25"/>
    </location>
</feature>
<feature type="region of interest" description="Disordered" evidence="1">
    <location>
        <begin position="1"/>
        <end position="26"/>
    </location>
</feature>
<dbReference type="Pfam" id="PF11095">
    <property type="entry name" value="Gemin7"/>
    <property type="match status" value="1"/>
</dbReference>
<dbReference type="EMBL" id="CAJVPS010001246">
    <property type="protein sequence ID" value="CAG8530833.1"/>
    <property type="molecule type" value="Genomic_DNA"/>
</dbReference>
<accession>A0A9N9AFN9</accession>
<keyword evidence="3" id="KW-1185">Reference proteome</keyword>
<reference evidence="2" key="1">
    <citation type="submission" date="2021-06" db="EMBL/GenBank/DDBJ databases">
        <authorList>
            <person name="Kallberg Y."/>
            <person name="Tangrot J."/>
            <person name="Rosling A."/>
        </authorList>
    </citation>
    <scope>NUCLEOTIDE SEQUENCE</scope>
    <source>
        <strain evidence="2">FL130A</strain>
    </source>
</reference>
<evidence type="ECO:0000313" key="2">
    <source>
        <dbReference type="EMBL" id="CAG8530833.1"/>
    </source>
</evidence>
<dbReference type="GO" id="GO:0034719">
    <property type="term" value="C:SMN-Sm protein complex"/>
    <property type="evidence" value="ECO:0007669"/>
    <property type="project" value="InterPro"/>
</dbReference>
<dbReference type="InterPro" id="IPR020338">
    <property type="entry name" value="SMN_gemin7"/>
</dbReference>
<sequence>MREDSLPVDSSNQDATKEQEQKSNKETLANLRQRSLLFWLDVARHKPKTIAKLYENTTIQGNLQGTDAMESKFRFDNWESPVGVYDHVVIRGTDVQLLEINFEK</sequence>
<dbReference type="OrthoDB" id="70763at2759"/>
<name>A0A9N9AFN9_9GLOM</name>
<gene>
    <name evidence="2" type="ORF">ALEPTO_LOCUS4928</name>
</gene>
<protein>
    <submittedName>
        <fullName evidence="2">10661_t:CDS:1</fullName>
    </submittedName>
</protein>